<evidence type="ECO:0000313" key="4">
    <source>
        <dbReference type="EMBL" id="VUC34760.1"/>
    </source>
</evidence>
<evidence type="ECO:0000313" key="5">
    <source>
        <dbReference type="Proteomes" id="UP000766486"/>
    </source>
</evidence>
<gene>
    <name evidence="4" type="ORF">CLO192961_LOCUS391440</name>
</gene>
<evidence type="ECO:0000256" key="2">
    <source>
        <dbReference type="ARBA" id="ARBA00022857"/>
    </source>
</evidence>
<dbReference type="InterPro" id="IPR051164">
    <property type="entry name" value="NmrA-like_oxidored"/>
</dbReference>
<dbReference type="Gene3D" id="3.40.50.720">
    <property type="entry name" value="NAD(P)-binding Rossmann-like Domain"/>
    <property type="match status" value="1"/>
</dbReference>
<evidence type="ECO:0000259" key="3">
    <source>
        <dbReference type="Pfam" id="PF05368"/>
    </source>
</evidence>
<evidence type="ECO:0000256" key="1">
    <source>
        <dbReference type="ARBA" id="ARBA00006328"/>
    </source>
</evidence>
<dbReference type="InterPro" id="IPR008030">
    <property type="entry name" value="NmrA-like"/>
</dbReference>
<dbReference type="PANTHER" id="PTHR42748">
    <property type="entry name" value="NITROGEN METABOLITE REPRESSION PROTEIN NMRA FAMILY MEMBER"/>
    <property type="match status" value="1"/>
</dbReference>
<dbReference type="EMBL" id="CABFNS010000893">
    <property type="protein sequence ID" value="VUC34760.1"/>
    <property type="molecule type" value="Genomic_DNA"/>
</dbReference>
<dbReference type="Gene3D" id="3.90.25.10">
    <property type="entry name" value="UDP-galactose 4-epimerase, domain 1"/>
    <property type="match status" value="1"/>
</dbReference>
<dbReference type="Proteomes" id="UP000766486">
    <property type="component" value="Unassembled WGS sequence"/>
</dbReference>
<comment type="similarity">
    <text evidence="1">Belongs to the NmrA-type oxidoreductase family.</text>
</comment>
<sequence length="335" mass="36945">MAVKKTIVVVGGTGRIGKSVVASLVRNNEYHVKVTTRDPTTARAKHVQNLGAELVKADSWSPDQLEEAFSGAWGVFLNTNSEAPEFTGDSPKSETEMGKNIIDAARAKDVKHFVFASLPEANKATNGVVQISTFFHKNNISEYGQQAGFKSFVNVNVGWMMENFWNPIYEKPFGGFARLKDSDGYLTIFLFPMGNTPESTPFTSVRDDYGDIVHGVFNDPESWDKQTVWAVSHPVSFQGVADAYNRIVGQSAARYVPRTEPTKADTPEKTAEVNAIRRYVEYVKGDYCDGKPVDQTAAKTLKRSGAAARGAPEEEQKLQTIDGFIQKHAFNGEDM</sequence>
<feature type="domain" description="NmrA-like" evidence="3">
    <location>
        <begin position="4"/>
        <end position="298"/>
    </location>
</feature>
<accession>A0ABY6UXL6</accession>
<keyword evidence="2" id="KW-0521">NADP</keyword>
<dbReference type="PANTHER" id="PTHR42748:SF7">
    <property type="entry name" value="NMRA LIKE REDOX SENSOR 1-RELATED"/>
    <property type="match status" value="1"/>
</dbReference>
<dbReference type="Pfam" id="PF05368">
    <property type="entry name" value="NmrA"/>
    <property type="match status" value="1"/>
</dbReference>
<organism evidence="4 5">
    <name type="scientific">Bionectria ochroleuca</name>
    <name type="common">Gliocladium roseum</name>
    <dbReference type="NCBI Taxonomy" id="29856"/>
    <lineage>
        <taxon>Eukaryota</taxon>
        <taxon>Fungi</taxon>
        <taxon>Dikarya</taxon>
        <taxon>Ascomycota</taxon>
        <taxon>Pezizomycotina</taxon>
        <taxon>Sordariomycetes</taxon>
        <taxon>Hypocreomycetidae</taxon>
        <taxon>Hypocreales</taxon>
        <taxon>Bionectriaceae</taxon>
        <taxon>Clonostachys</taxon>
    </lineage>
</organism>
<dbReference type="InterPro" id="IPR036291">
    <property type="entry name" value="NAD(P)-bd_dom_sf"/>
</dbReference>
<keyword evidence="5" id="KW-1185">Reference proteome</keyword>
<reference evidence="4 5" key="1">
    <citation type="submission" date="2019-06" db="EMBL/GenBank/DDBJ databases">
        <authorList>
            <person name="Broberg M."/>
        </authorList>
    </citation>
    <scope>NUCLEOTIDE SEQUENCE [LARGE SCALE GENOMIC DNA]</scope>
</reference>
<name>A0ABY6UXL6_BIOOC</name>
<protein>
    <recommendedName>
        <fullName evidence="3">NmrA-like domain-containing protein</fullName>
    </recommendedName>
</protein>
<proteinExistence type="inferred from homology"/>
<dbReference type="SUPFAM" id="SSF51735">
    <property type="entry name" value="NAD(P)-binding Rossmann-fold domains"/>
    <property type="match status" value="1"/>
</dbReference>
<comment type="caution">
    <text evidence="4">The sequence shown here is derived from an EMBL/GenBank/DDBJ whole genome shotgun (WGS) entry which is preliminary data.</text>
</comment>